<dbReference type="GeneID" id="28815563"/>
<dbReference type="Proteomes" id="UP000070700">
    <property type="component" value="Unassembled WGS sequence"/>
</dbReference>
<reference evidence="2 3" key="1">
    <citation type="submission" date="2015-10" db="EMBL/GenBank/DDBJ databases">
        <title>Full genome of DAOMC 229536 Phialocephala scopiformis, a fungal endophyte of spruce producing the potent anti-insectan compound rugulosin.</title>
        <authorList>
            <consortium name="DOE Joint Genome Institute"/>
            <person name="Walker A.K."/>
            <person name="Frasz S.L."/>
            <person name="Seifert K.A."/>
            <person name="Miller J.D."/>
            <person name="Mondo S.J."/>
            <person name="Labutti K."/>
            <person name="Lipzen A."/>
            <person name="Dockter R."/>
            <person name="Kennedy M."/>
            <person name="Grigoriev I.V."/>
            <person name="Spatafora J.W."/>
        </authorList>
    </citation>
    <scope>NUCLEOTIDE SEQUENCE [LARGE SCALE GENOMIC DNA]</scope>
    <source>
        <strain evidence="2 3">CBS 120377</strain>
    </source>
</reference>
<keyword evidence="1" id="KW-0812">Transmembrane</keyword>
<name>A0A194WXQ3_MOLSC</name>
<dbReference type="PANTHER" id="PTHR35896:SF3">
    <property type="entry name" value="MAJOR FACILITATOR SUPERFAMILY TRANSPORTER"/>
    <property type="match status" value="1"/>
</dbReference>
<dbReference type="EMBL" id="KQ947424">
    <property type="protein sequence ID" value="KUJ12459.1"/>
    <property type="molecule type" value="Genomic_DNA"/>
</dbReference>
<dbReference type="InParanoid" id="A0A194WXQ3"/>
<dbReference type="PANTHER" id="PTHR35896">
    <property type="entry name" value="IG-LIKE DOMAIN-CONTAINING PROTEIN"/>
    <property type="match status" value="1"/>
</dbReference>
<sequence>MFPPRQFILCSNSTETTKFSYHHNMALFTKAAETMGALPQKYEPLTGQQDDEATQQDSLVFNFPRDRRTLRLKIIGLGFCLGILVATFLILIVVGLILSSVVTHIYPAAESHCAPGTEAVADLGHTAFGLQKTGPFTCGENADEARALGCIWDVMNFAWEHPDCYDAELVQEFEALGPWTFYHSSRADTEVPESNMLSVIPDDQVGDHLELMWTDRRYHSMHCIFAAKLVHRAVERGGKVQGKLASINHTNHCAMSLQNRDKEAVRWMERYHTVVPLDAIVTRATVQYPTC</sequence>
<keyword evidence="1" id="KW-0472">Membrane</keyword>
<accession>A0A194WXQ3</accession>
<keyword evidence="3" id="KW-1185">Reference proteome</keyword>
<dbReference type="InterPro" id="IPR053008">
    <property type="entry name" value="Phomopsin_biosynth_assoc"/>
</dbReference>
<proteinExistence type="predicted"/>
<dbReference type="STRING" id="149040.A0A194WXQ3"/>
<evidence type="ECO:0000313" key="2">
    <source>
        <dbReference type="EMBL" id="KUJ12459.1"/>
    </source>
</evidence>
<evidence type="ECO:0000313" key="3">
    <source>
        <dbReference type="Proteomes" id="UP000070700"/>
    </source>
</evidence>
<dbReference type="RefSeq" id="XP_018066814.1">
    <property type="nucleotide sequence ID" value="XM_018205837.1"/>
</dbReference>
<organism evidence="2 3">
    <name type="scientific">Mollisia scopiformis</name>
    <name type="common">Conifer needle endophyte fungus</name>
    <name type="synonym">Phialocephala scopiformis</name>
    <dbReference type="NCBI Taxonomy" id="149040"/>
    <lineage>
        <taxon>Eukaryota</taxon>
        <taxon>Fungi</taxon>
        <taxon>Dikarya</taxon>
        <taxon>Ascomycota</taxon>
        <taxon>Pezizomycotina</taxon>
        <taxon>Leotiomycetes</taxon>
        <taxon>Helotiales</taxon>
        <taxon>Mollisiaceae</taxon>
        <taxon>Mollisia</taxon>
    </lineage>
</organism>
<dbReference type="AlphaFoldDB" id="A0A194WXQ3"/>
<dbReference type="KEGG" id="psco:LY89DRAFT_208026"/>
<protein>
    <submittedName>
        <fullName evidence="2">Uncharacterized protein</fullName>
    </submittedName>
</protein>
<evidence type="ECO:0000256" key="1">
    <source>
        <dbReference type="SAM" id="Phobius"/>
    </source>
</evidence>
<dbReference type="OrthoDB" id="3501153at2759"/>
<keyword evidence="1" id="KW-1133">Transmembrane helix</keyword>
<feature type="transmembrane region" description="Helical" evidence="1">
    <location>
        <begin position="74"/>
        <end position="98"/>
    </location>
</feature>
<gene>
    <name evidence="2" type="ORF">LY89DRAFT_208026</name>
</gene>